<protein>
    <recommendedName>
        <fullName evidence="1">Integrase core domain-containing protein</fullName>
    </recommendedName>
</protein>
<organism evidence="2 3">
    <name type="scientific">Mizuhopecten yessoensis</name>
    <name type="common">Japanese scallop</name>
    <name type="synonym">Patinopecten yessoensis</name>
    <dbReference type="NCBI Taxonomy" id="6573"/>
    <lineage>
        <taxon>Eukaryota</taxon>
        <taxon>Metazoa</taxon>
        <taxon>Spiralia</taxon>
        <taxon>Lophotrochozoa</taxon>
        <taxon>Mollusca</taxon>
        <taxon>Bivalvia</taxon>
        <taxon>Autobranchia</taxon>
        <taxon>Pteriomorphia</taxon>
        <taxon>Pectinida</taxon>
        <taxon>Pectinoidea</taxon>
        <taxon>Pectinidae</taxon>
        <taxon>Mizuhopecten</taxon>
    </lineage>
</organism>
<proteinExistence type="predicted"/>
<accession>A0A210PKE4</accession>
<dbReference type="PANTHER" id="PTHR46791:SF13">
    <property type="entry name" value="CLR5 DOMAIN-CONTAINING PROTEIN"/>
    <property type="match status" value="1"/>
</dbReference>
<evidence type="ECO:0000313" key="2">
    <source>
        <dbReference type="EMBL" id="OWF36955.1"/>
    </source>
</evidence>
<feature type="domain" description="Integrase core" evidence="1">
    <location>
        <begin position="4"/>
        <end position="85"/>
    </location>
</feature>
<dbReference type="EMBL" id="NEDP02072680">
    <property type="protein sequence ID" value="OWF36955.1"/>
    <property type="molecule type" value="Genomic_DNA"/>
</dbReference>
<dbReference type="OrthoDB" id="6095294at2759"/>
<dbReference type="PANTHER" id="PTHR46791">
    <property type="entry name" value="EXPRESSED PROTEIN"/>
    <property type="match status" value="1"/>
</dbReference>
<keyword evidence="3" id="KW-1185">Reference proteome</keyword>
<dbReference type="Pfam" id="PF24764">
    <property type="entry name" value="rva_4"/>
    <property type="match status" value="1"/>
</dbReference>
<reference evidence="2 3" key="1">
    <citation type="journal article" date="2017" name="Nat. Ecol. Evol.">
        <title>Scallop genome provides insights into evolution of bilaterian karyotype and development.</title>
        <authorList>
            <person name="Wang S."/>
            <person name="Zhang J."/>
            <person name="Jiao W."/>
            <person name="Li J."/>
            <person name="Xun X."/>
            <person name="Sun Y."/>
            <person name="Guo X."/>
            <person name="Huan P."/>
            <person name="Dong B."/>
            <person name="Zhang L."/>
            <person name="Hu X."/>
            <person name="Sun X."/>
            <person name="Wang J."/>
            <person name="Zhao C."/>
            <person name="Wang Y."/>
            <person name="Wang D."/>
            <person name="Huang X."/>
            <person name="Wang R."/>
            <person name="Lv J."/>
            <person name="Li Y."/>
            <person name="Zhang Z."/>
            <person name="Liu B."/>
            <person name="Lu W."/>
            <person name="Hui Y."/>
            <person name="Liang J."/>
            <person name="Zhou Z."/>
            <person name="Hou R."/>
            <person name="Li X."/>
            <person name="Liu Y."/>
            <person name="Li H."/>
            <person name="Ning X."/>
            <person name="Lin Y."/>
            <person name="Zhao L."/>
            <person name="Xing Q."/>
            <person name="Dou J."/>
            <person name="Li Y."/>
            <person name="Mao J."/>
            <person name="Guo H."/>
            <person name="Dou H."/>
            <person name="Li T."/>
            <person name="Mu C."/>
            <person name="Jiang W."/>
            <person name="Fu Q."/>
            <person name="Fu X."/>
            <person name="Miao Y."/>
            <person name="Liu J."/>
            <person name="Yu Q."/>
            <person name="Li R."/>
            <person name="Liao H."/>
            <person name="Li X."/>
            <person name="Kong Y."/>
            <person name="Jiang Z."/>
            <person name="Chourrout D."/>
            <person name="Li R."/>
            <person name="Bao Z."/>
        </authorList>
    </citation>
    <scope>NUCLEOTIDE SEQUENCE [LARGE SCALE GENOMIC DNA]</scope>
    <source>
        <strain evidence="2 3">PY_sf001</strain>
    </source>
</reference>
<sequence>MAGTKSFMSGKSTSNQRIEAFWGTLRKLGVHWWINLFKDIRDCGMFDIDNPVVKECLRFCFMDALQTDLDRIAQHWNSHDIRPQRTYRELPSGKPDVMYFVPELTDGHNFKTVVDAEDVNSCINLYGKQKQTCSKEFKQLVNIIKPNVQIPVHPDEALRLFTELTIILEDYI</sequence>
<dbReference type="STRING" id="6573.A0A210PKE4"/>
<dbReference type="AlphaFoldDB" id="A0A210PKE4"/>
<dbReference type="InterPro" id="IPR058913">
    <property type="entry name" value="Integrase_dom_put"/>
</dbReference>
<comment type="caution">
    <text evidence="2">The sequence shown here is derived from an EMBL/GenBank/DDBJ whole genome shotgun (WGS) entry which is preliminary data.</text>
</comment>
<evidence type="ECO:0000313" key="3">
    <source>
        <dbReference type="Proteomes" id="UP000242188"/>
    </source>
</evidence>
<evidence type="ECO:0000259" key="1">
    <source>
        <dbReference type="Pfam" id="PF24764"/>
    </source>
</evidence>
<gene>
    <name evidence="2" type="ORF">KP79_PYT02570</name>
</gene>
<dbReference type="Proteomes" id="UP000242188">
    <property type="component" value="Unassembled WGS sequence"/>
</dbReference>
<name>A0A210PKE4_MIZYE</name>